<sequence>MVTADLEEVKEGQDSEFKFPPMNPELKLQSPLQSNRSTSQENQQQKRGGLPSSKFRKTLTNPREADETTSTPPKSGPH</sequence>
<feature type="compositionally biased region" description="Polar residues" evidence="1">
    <location>
        <begin position="68"/>
        <end position="78"/>
    </location>
</feature>
<dbReference type="AlphaFoldDB" id="A0A167V9D8"/>
<feature type="compositionally biased region" description="Polar residues" evidence="1">
    <location>
        <begin position="30"/>
        <end position="46"/>
    </location>
</feature>
<feature type="region of interest" description="Disordered" evidence="1">
    <location>
        <begin position="1"/>
        <end position="78"/>
    </location>
</feature>
<evidence type="ECO:0000256" key="1">
    <source>
        <dbReference type="SAM" id="MobiDB-lite"/>
    </source>
</evidence>
<dbReference type="EMBL" id="AZGZ01000037">
    <property type="protein sequence ID" value="KZZ87227.1"/>
    <property type="molecule type" value="Genomic_DNA"/>
</dbReference>
<keyword evidence="3" id="KW-1185">Reference proteome</keyword>
<comment type="caution">
    <text evidence="2">The sequence shown here is derived from an EMBL/GenBank/DDBJ whole genome shotgun (WGS) entry which is preliminary data.</text>
</comment>
<dbReference type="Proteomes" id="UP000242877">
    <property type="component" value="Unassembled WGS sequence"/>
</dbReference>
<dbReference type="VEuPathDB" id="FungiDB:AAP_05866"/>
<evidence type="ECO:0000313" key="3">
    <source>
        <dbReference type="Proteomes" id="UP000242877"/>
    </source>
</evidence>
<reference evidence="2 3" key="1">
    <citation type="journal article" date="2016" name="Genome Biol. Evol.">
        <title>Divergent and convergent evolution of fungal pathogenicity.</title>
        <authorList>
            <person name="Shang Y."/>
            <person name="Xiao G."/>
            <person name="Zheng P."/>
            <person name="Cen K."/>
            <person name="Zhan S."/>
            <person name="Wang C."/>
        </authorList>
    </citation>
    <scope>NUCLEOTIDE SEQUENCE [LARGE SCALE GENOMIC DNA]</scope>
    <source>
        <strain evidence="2 3">ARSEF 7405</strain>
    </source>
</reference>
<proteinExistence type="predicted"/>
<feature type="compositionally biased region" description="Basic and acidic residues" evidence="1">
    <location>
        <begin position="7"/>
        <end position="17"/>
    </location>
</feature>
<name>A0A167V9D8_9EURO</name>
<gene>
    <name evidence="2" type="ORF">AAP_05866</name>
</gene>
<accession>A0A167V9D8</accession>
<protein>
    <submittedName>
        <fullName evidence="2">Uncharacterized protein</fullName>
    </submittedName>
</protein>
<evidence type="ECO:0000313" key="2">
    <source>
        <dbReference type="EMBL" id="KZZ87227.1"/>
    </source>
</evidence>
<organism evidence="2 3">
    <name type="scientific">Ascosphaera apis ARSEF 7405</name>
    <dbReference type="NCBI Taxonomy" id="392613"/>
    <lineage>
        <taxon>Eukaryota</taxon>
        <taxon>Fungi</taxon>
        <taxon>Dikarya</taxon>
        <taxon>Ascomycota</taxon>
        <taxon>Pezizomycotina</taxon>
        <taxon>Eurotiomycetes</taxon>
        <taxon>Eurotiomycetidae</taxon>
        <taxon>Onygenales</taxon>
        <taxon>Ascosphaeraceae</taxon>
        <taxon>Ascosphaera</taxon>
    </lineage>
</organism>